<dbReference type="Proteomes" id="UP000031532">
    <property type="component" value="Unassembled WGS sequence"/>
</dbReference>
<feature type="region of interest" description="Disordered" evidence="1">
    <location>
        <begin position="394"/>
        <end position="413"/>
    </location>
</feature>
<organism evidence="4 5">
    <name type="scientific">Scytonema millei VB511283</name>
    <dbReference type="NCBI Taxonomy" id="1245923"/>
    <lineage>
        <taxon>Bacteria</taxon>
        <taxon>Bacillati</taxon>
        <taxon>Cyanobacteriota</taxon>
        <taxon>Cyanophyceae</taxon>
        <taxon>Nostocales</taxon>
        <taxon>Scytonemataceae</taxon>
        <taxon>Scytonema</taxon>
    </lineage>
</organism>
<dbReference type="GO" id="GO:0005737">
    <property type="term" value="C:cytoplasm"/>
    <property type="evidence" value="ECO:0007669"/>
    <property type="project" value="TreeGrafter"/>
</dbReference>
<dbReference type="InterPro" id="IPR011600">
    <property type="entry name" value="Pept_C14_caspase"/>
</dbReference>
<proteinExistence type="predicted"/>
<dbReference type="InterPro" id="IPR025493">
    <property type="entry name" value="DUF4384"/>
</dbReference>
<evidence type="ECO:0000313" key="4">
    <source>
        <dbReference type="EMBL" id="NHC33077.1"/>
    </source>
</evidence>
<feature type="compositionally biased region" description="Basic and acidic residues" evidence="1">
    <location>
        <begin position="394"/>
        <end position="409"/>
    </location>
</feature>
<dbReference type="SUPFAM" id="SSF52129">
    <property type="entry name" value="Caspase-like"/>
    <property type="match status" value="1"/>
</dbReference>
<dbReference type="AlphaFoldDB" id="A0A9X5I328"/>
<gene>
    <name evidence="4" type="ORF">QH73_0000095</name>
</gene>
<evidence type="ECO:0000313" key="5">
    <source>
        <dbReference type="Proteomes" id="UP000031532"/>
    </source>
</evidence>
<reference evidence="4 5" key="1">
    <citation type="journal article" date="2015" name="Genome Announc.">
        <title>Draft Genome Sequence of the Terrestrial Cyanobacterium Scytonema millei VB511283, Isolated from Eastern India.</title>
        <authorList>
            <person name="Sen D."/>
            <person name="Chandrababunaidu M.M."/>
            <person name="Singh D."/>
            <person name="Sanghi N."/>
            <person name="Ghorai A."/>
            <person name="Mishra G.P."/>
            <person name="Madduluri M."/>
            <person name="Adhikary S.P."/>
            <person name="Tripathy S."/>
        </authorList>
    </citation>
    <scope>NUCLEOTIDE SEQUENCE [LARGE SCALE GENOMIC DNA]</scope>
    <source>
        <strain evidence="4 5">VB511283</strain>
    </source>
</reference>
<protein>
    <submittedName>
        <fullName evidence="4">DUF4384 domain-containing protein</fullName>
    </submittedName>
</protein>
<dbReference type="InterPro" id="IPR050452">
    <property type="entry name" value="Metacaspase"/>
</dbReference>
<feature type="domain" description="DUF4384" evidence="3">
    <location>
        <begin position="631"/>
        <end position="723"/>
    </location>
</feature>
<evidence type="ECO:0000256" key="1">
    <source>
        <dbReference type="SAM" id="MobiDB-lite"/>
    </source>
</evidence>
<comment type="caution">
    <text evidence="4">The sequence shown here is derived from an EMBL/GenBank/DDBJ whole genome shotgun (WGS) entry which is preliminary data.</text>
</comment>
<dbReference type="EMBL" id="JTJC03000001">
    <property type="protein sequence ID" value="NHC33077.1"/>
    <property type="molecule type" value="Genomic_DNA"/>
</dbReference>
<keyword evidence="5" id="KW-1185">Reference proteome</keyword>
<dbReference type="GO" id="GO:0004197">
    <property type="term" value="F:cysteine-type endopeptidase activity"/>
    <property type="evidence" value="ECO:0007669"/>
    <property type="project" value="InterPro"/>
</dbReference>
<feature type="domain" description="Peptidase C14 caspase" evidence="2">
    <location>
        <begin position="41"/>
        <end position="335"/>
    </location>
</feature>
<dbReference type="PANTHER" id="PTHR48104">
    <property type="entry name" value="METACASPASE-4"/>
    <property type="match status" value="1"/>
</dbReference>
<dbReference type="PANTHER" id="PTHR48104:SF30">
    <property type="entry name" value="METACASPASE-1"/>
    <property type="match status" value="1"/>
</dbReference>
<evidence type="ECO:0000259" key="2">
    <source>
        <dbReference type="Pfam" id="PF00656"/>
    </source>
</evidence>
<evidence type="ECO:0000259" key="3">
    <source>
        <dbReference type="Pfam" id="PF14326"/>
    </source>
</evidence>
<dbReference type="GO" id="GO:0006508">
    <property type="term" value="P:proteolysis"/>
    <property type="evidence" value="ECO:0007669"/>
    <property type="project" value="InterPro"/>
</dbReference>
<name>A0A9X5I328_9CYAN</name>
<feature type="region of interest" description="Disordered" evidence="1">
    <location>
        <begin position="323"/>
        <end position="348"/>
    </location>
</feature>
<dbReference type="Pfam" id="PF00656">
    <property type="entry name" value="Peptidase_C14"/>
    <property type="match status" value="1"/>
</dbReference>
<dbReference type="InterPro" id="IPR011189">
    <property type="entry name" value="UCP_caspase_lke"/>
</dbReference>
<accession>A0A9X5I328</accession>
<dbReference type="InterPro" id="IPR029030">
    <property type="entry name" value="Caspase-like_dom_sf"/>
</dbReference>
<dbReference type="PIRSF" id="PIRSF007398">
    <property type="entry name" value="Sll0148_caspase"/>
    <property type="match status" value="1"/>
</dbReference>
<sequence length="807" mass="86976">MKRRDFLRRLAQAIATLGVVDAGWLRIGDRYAHALAQPTGRKLALLVGINQYPATLSLGGCLTDVALQRELLVHRFGFNPADILTLTDRQATRKQVEAAFLEHLTQQTKAGDTVVFHFSGYGRRVFEGAESREQGAGGAEGANNNRQLSAVNQQPTTNNQFPINSLVCADGEDLLDETLWLLLRSLPTKQIATFLDTSFSTPVKILPGSLRVRSFPQALPGQVSAAELTFQQQLQQDFLCQGILNRIACGSIDASIKPTPTANIPGVAIAAASPTQAAIETAWNGFSAGLFTYALTQHLWEATPATTVQVSLSRVSGTVEQLVGNEQQPQVNSQKNPPSALTDYLSQEPSTSADGVVMAVEEDKKSAQLWLAGLPPTVLAYYDVGSKLNLISLDKGDKGEGGDKGDKENASLLAPRSSPLQLQVRSRNGLIAKAQVVGNSSNDSPQVGQLVQEAVRVLPRHIRLIVALDPSLERIERVDATSAFAAMPFVSLATTSEQLADYVFGLVPPPKSAETPIVANASSPASRYGLFTLDRQPIPNTAGEFGEAVKVAVQRLSPKLQTLLAAKIWRLTTNDGSSHLNVKATLEMLDPENRVLMQRETLRSPQEETPTLIGKLKKQLPTPPDTIPAIPIGSRIQYRIKNNGDRPVHLLLLGLDSSKSAIALYSSQLPTDNDNNESNSKPILKDIEIAPGETATVPQSTANFTWTIHKPTGLAEHQLIFSSASFTQTLAVLANTERDLDELEDIGALSNPLEVVQAVMKDLQDASAVLPPRITASASNDAVSPSSDTYALDVNDWASLSFVYQVV</sequence>
<dbReference type="RefSeq" id="WP_039714751.1">
    <property type="nucleotide sequence ID" value="NZ_JTJC03000001.1"/>
</dbReference>
<dbReference type="OrthoDB" id="505527at2"/>
<dbReference type="Gene3D" id="3.40.50.1460">
    <property type="match status" value="1"/>
</dbReference>
<dbReference type="Pfam" id="PF14326">
    <property type="entry name" value="DUF4384"/>
    <property type="match status" value="1"/>
</dbReference>